<dbReference type="InterPro" id="IPR001179">
    <property type="entry name" value="PPIase_FKBP_dom"/>
</dbReference>
<keyword evidence="7" id="KW-0732">Signal</keyword>
<keyword evidence="11" id="KW-1185">Reference proteome</keyword>
<evidence type="ECO:0000256" key="5">
    <source>
        <dbReference type="PROSITE-ProRule" id="PRU00277"/>
    </source>
</evidence>
<dbReference type="SUPFAM" id="SSF54534">
    <property type="entry name" value="FKBP-like"/>
    <property type="match status" value="1"/>
</dbReference>
<dbReference type="RefSeq" id="WP_176625342.1">
    <property type="nucleotide sequence ID" value="NZ_JABXXQ010000308.1"/>
</dbReference>
<dbReference type="AlphaFoldDB" id="A0A839V0L4"/>
<comment type="similarity">
    <text evidence="2 6">Belongs to the FKBP-type PPIase family.</text>
</comment>
<gene>
    <name evidence="9" type="ORF">FHR90_001930</name>
    <name evidence="10" type="ORF">HUK83_12745</name>
</gene>
<feature type="domain" description="PPIase FKBP-type" evidence="8">
    <location>
        <begin position="53"/>
        <end position="145"/>
    </location>
</feature>
<keyword evidence="4 5" id="KW-0413">Isomerase</keyword>
<dbReference type="Gene3D" id="3.10.50.40">
    <property type="match status" value="1"/>
</dbReference>
<dbReference type="Proteomes" id="UP000565205">
    <property type="component" value="Unassembled WGS sequence"/>
</dbReference>
<dbReference type="GO" id="GO:0003755">
    <property type="term" value="F:peptidyl-prolyl cis-trans isomerase activity"/>
    <property type="evidence" value="ECO:0007669"/>
    <property type="project" value="UniProtKB-UniRule"/>
</dbReference>
<organism evidence="9 11">
    <name type="scientific">Endobacter medicaginis</name>
    <dbReference type="NCBI Taxonomy" id="1181271"/>
    <lineage>
        <taxon>Bacteria</taxon>
        <taxon>Pseudomonadati</taxon>
        <taxon>Pseudomonadota</taxon>
        <taxon>Alphaproteobacteria</taxon>
        <taxon>Acetobacterales</taxon>
        <taxon>Acetobacteraceae</taxon>
        <taxon>Endobacter</taxon>
    </lineage>
</organism>
<protein>
    <recommendedName>
        <fullName evidence="6">Peptidyl-prolyl cis-trans isomerase</fullName>
        <ecNumber evidence="6">5.2.1.8</ecNumber>
    </recommendedName>
</protein>
<name>A0A839V0L4_9PROT</name>
<dbReference type="InterPro" id="IPR046357">
    <property type="entry name" value="PPIase_dom_sf"/>
</dbReference>
<evidence type="ECO:0000256" key="4">
    <source>
        <dbReference type="ARBA" id="ARBA00023235"/>
    </source>
</evidence>
<evidence type="ECO:0000256" key="3">
    <source>
        <dbReference type="ARBA" id="ARBA00023110"/>
    </source>
</evidence>
<accession>A0A839V0L4</accession>
<evidence type="ECO:0000313" key="9">
    <source>
        <dbReference type="EMBL" id="MBB3174094.1"/>
    </source>
</evidence>
<dbReference type="PROSITE" id="PS50059">
    <property type="entry name" value="FKBP_PPIASE"/>
    <property type="match status" value="1"/>
</dbReference>
<feature type="chain" id="PRO_5033643860" description="Peptidyl-prolyl cis-trans isomerase" evidence="7">
    <location>
        <begin position="23"/>
        <end position="145"/>
    </location>
</feature>
<evidence type="ECO:0000256" key="1">
    <source>
        <dbReference type="ARBA" id="ARBA00000971"/>
    </source>
</evidence>
<keyword evidence="3 5" id="KW-0697">Rotamase</keyword>
<dbReference type="PANTHER" id="PTHR43811">
    <property type="entry name" value="FKBP-TYPE PEPTIDYL-PROLYL CIS-TRANS ISOMERASE FKPA"/>
    <property type="match status" value="1"/>
</dbReference>
<evidence type="ECO:0000259" key="8">
    <source>
        <dbReference type="PROSITE" id="PS50059"/>
    </source>
</evidence>
<reference evidence="10 12" key="1">
    <citation type="submission" date="2020-06" db="EMBL/GenBank/DDBJ databases">
        <title>Description of novel acetic acid bacteria.</title>
        <authorList>
            <person name="Sombolestani A."/>
        </authorList>
    </citation>
    <scope>NUCLEOTIDE SEQUENCE [LARGE SCALE GENOMIC DNA]</scope>
    <source>
        <strain evidence="10 12">LMG 26838</strain>
    </source>
</reference>
<evidence type="ECO:0000256" key="6">
    <source>
        <dbReference type="RuleBase" id="RU003915"/>
    </source>
</evidence>
<dbReference type="EC" id="5.2.1.8" evidence="6"/>
<evidence type="ECO:0000256" key="7">
    <source>
        <dbReference type="SAM" id="SignalP"/>
    </source>
</evidence>
<dbReference type="EMBL" id="JACHXV010000006">
    <property type="protein sequence ID" value="MBB3174094.1"/>
    <property type="molecule type" value="Genomic_DNA"/>
</dbReference>
<reference evidence="9 11" key="2">
    <citation type="submission" date="2020-08" db="EMBL/GenBank/DDBJ databases">
        <title>Genomic Encyclopedia of Type Strains, Phase III (KMG-III): the genomes of soil and plant-associated and newly described type strains.</title>
        <authorList>
            <person name="Whitman W."/>
        </authorList>
    </citation>
    <scope>NUCLEOTIDE SEQUENCE [LARGE SCALE GENOMIC DNA]</scope>
    <source>
        <strain evidence="9 11">CECT 8088</strain>
    </source>
</reference>
<dbReference type="Pfam" id="PF00254">
    <property type="entry name" value="FKBP_C"/>
    <property type="match status" value="1"/>
</dbReference>
<dbReference type="EMBL" id="JABXXQ010000308">
    <property type="protein sequence ID" value="NVN31197.1"/>
    <property type="molecule type" value="Genomic_DNA"/>
</dbReference>
<dbReference type="FunFam" id="3.10.50.40:FF:000006">
    <property type="entry name" value="Peptidyl-prolyl cis-trans isomerase"/>
    <property type="match status" value="1"/>
</dbReference>
<comment type="catalytic activity">
    <reaction evidence="1 5 6">
        <text>[protein]-peptidylproline (omega=180) = [protein]-peptidylproline (omega=0)</text>
        <dbReference type="Rhea" id="RHEA:16237"/>
        <dbReference type="Rhea" id="RHEA-COMP:10747"/>
        <dbReference type="Rhea" id="RHEA-COMP:10748"/>
        <dbReference type="ChEBI" id="CHEBI:83833"/>
        <dbReference type="ChEBI" id="CHEBI:83834"/>
        <dbReference type="EC" id="5.2.1.8"/>
    </reaction>
</comment>
<sequence>MRRSAFAALSALLLCATGAAQASDVIDDSFVRTATGIRFHDDVRGSGPEPVKGQTVEVLYTGWLMTPQHTKGKMFDHSTDPAKPFSFTLGADQVIRGWEMGVSTMHVGGERTLVIPPDLGYGPQGAGPIPGGATLIFDIKLLAIH</sequence>
<proteinExistence type="inferred from homology"/>
<evidence type="ECO:0000313" key="12">
    <source>
        <dbReference type="Proteomes" id="UP000565205"/>
    </source>
</evidence>
<evidence type="ECO:0000256" key="2">
    <source>
        <dbReference type="ARBA" id="ARBA00006577"/>
    </source>
</evidence>
<dbReference type="Proteomes" id="UP000557688">
    <property type="component" value="Unassembled WGS sequence"/>
</dbReference>
<feature type="signal peptide" evidence="7">
    <location>
        <begin position="1"/>
        <end position="22"/>
    </location>
</feature>
<evidence type="ECO:0000313" key="11">
    <source>
        <dbReference type="Proteomes" id="UP000557688"/>
    </source>
</evidence>
<comment type="caution">
    <text evidence="9">The sequence shown here is derived from an EMBL/GenBank/DDBJ whole genome shotgun (WGS) entry which is preliminary data.</text>
</comment>
<dbReference type="PANTHER" id="PTHR43811:SF19">
    <property type="entry name" value="39 KDA FK506-BINDING NUCLEAR PROTEIN"/>
    <property type="match status" value="1"/>
</dbReference>
<evidence type="ECO:0000313" key="10">
    <source>
        <dbReference type="EMBL" id="NVN31197.1"/>
    </source>
</evidence>